<dbReference type="InterPro" id="IPR043141">
    <property type="entry name" value="Ribosomal_uL10-like_sf"/>
</dbReference>
<dbReference type="InterPro" id="IPR022973">
    <property type="entry name" value="Ribosomal_uL10_bac"/>
</dbReference>
<sequence length="171" mass="18460">MLRKDQKIKLVEEISSNIKGEKAVLFIDFKSVKTKSIEKLRHDLKNVGAAMRVVRKTLLGKAIGGINIVDSFEVKKLEGQVAVVFGDILSGAKACAAFAKQEKNFKFLGGILEGRLLSAKEVAALATIPSRHELLGQLAVTLNSPMRGLAVALNGIPKSLVIALNEISKKK</sequence>
<comment type="function">
    <text evidence="5">Forms part of the ribosomal stalk, playing a central role in the interaction of the ribosome with GTP-bound translation factors.</text>
</comment>
<organism evidence="6 7">
    <name type="scientific">Candidatus Terrybacteria bacterium RIFCSPLOWO2_01_FULL_40_23</name>
    <dbReference type="NCBI Taxonomy" id="1802366"/>
    <lineage>
        <taxon>Bacteria</taxon>
        <taxon>Candidatus Terryibacteriota</taxon>
    </lineage>
</organism>
<evidence type="ECO:0000256" key="1">
    <source>
        <dbReference type="ARBA" id="ARBA00008889"/>
    </source>
</evidence>
<accession>A0A1G2PRX2</accession>
<dbReference type="InterPro" id="IPR001790">
    <property type="entry name" value="Ribosomal_uL10"/>
</dbReference>
<dbReference type="InterPro" id="IPR047865">
    <property type="entry name" value="Ribosomal_uL10_bac_type"/>
</dbReference>
<evidence type="ECO:0000256" key="2">
    <source>
        <dbReference type="ARBA" id="ARBA00022980"/>
    </source>
</evidence>
<evidence type="ECO:0000256" key="5">
    <source>
        <dbReference type="HAMAP-Rule" id="MF_00362"/>
    </source>
</evidence>
<evidence type="ECO:0000313" key="7">
    <source>
        <dbReference type="Proteomes" id="UP000176951"/>
    </source>
</evidence>
<comment type="similarity">
    <text evidence="1 5">Belongs to the universal ribosomal protein uL10 family.</text>
</comment>
<dbReference type="SUPFAM" id="SSF160369">
    <property type="entry name" value="Ribosomal protein L10-like"/>
    <property type="match status" value="1"/>
</dbReference>
<dbReference type="AlphaFoldDB" id="A0A1G2PRX2"/>
<protein>
    <recommendedName>
        <fullName evidence="4 5">Large ribosomal subunit protein uL10</fullName>
    </recommendedName>
</protein>
<keyword evidence="5" id="KW-0694">RNA-binding</keyword>
<dbReference type="GO" id="GO:0005840">
    <property type="term" value="C:ribosome"/>
    <property type="evidence" value="ECO:0007669"/>
    <property type="project" value="UniProtKB-KW"/>
</dbReference>
<dbReference type="Gene3D" id="3.30.70.1730">
    <property type="match status" value="1"/>
</dbReference>
<proteinExistence type="inferred from homology"/>
<evidence type="ECO:0000256" key="4">
    <source>
        <dbReference type="ARBA" id="ARBA00035202"/>
    </source>
</evidence>
<dbReference type="PANTHER" id="PTHR11560">
    <property type="entry name" value="39S RIBOSOMAL PROTEIN L10, MITOCHONDRIAL"/>
    <property type="match status" value="1"/>
</dbReference>
<dbReference type="GO" id="GO:0070180">
    <property type="term" value="F:large ribosomal subunit rRNA binding"/>
    <property type="evidence" value="ECO:0007669"/>
    <property type="project" value="UniProtKB-UniRule"/>
</dbReference>
<dbReference type="NCBIfam" id="NF000955">
    <property type="entry name" value="PRK00099.1-1"/>
    <property type="match status" value="1"/>
</dbReference>
<reference evidence="6 7" key="1">
    <citation type="journal article" date="2016" name="Nat. Commun.">
        <title>Thousands of microbial genomes shed light on interconnected biogeochemical processes in an aquifer system.</title>
        <authorList>
            <person name="Anantharaman K."/>
            <person name="Brown C.T."/>
            <person name="Hug L.A."/>
            <person name="Sharon I."/>
            <person name="Castelle C.J."/>
            <person name="Probst A.J."/>
            <person name="Thomas B.C."/>
            <person name="Singh A."/>
            <person name="Wilkins M.J."/>
            <person name="Karaoz U."/>
            <person name="Brodie E.L."/>
            <person name="Williams K.H."/>
            <person name="Hubbard S.S."/>
            <person name="Banfield J.F."/>
        </authorList>
    </citation>
    <scope>NUCLEOTIDE SEQUENCE [LARGE SCALE GENOMIC DNA]</scope>
</reference>
<comment type="subunit">
    <text evidence="5">Part of the ribosomal stalk of the 50S ribosomal subunit. The N-terminus interacts with L11 and the large rRNA to form the base of the stalk. The C-terminus forms an elongated spine to which L12 dimers bind in a sequential fashion forming a multimeric L10(L12)X complex.</text>
</comment>
<name>A0A1G2PRX2_9BACT</name>
<keyword evidence="3 5" id="KW-0687">Ribonucleoprotein</keyword>
<keyword evidence="5" id="KW-0699">rRNA-binding</keyword>
<evidence type="ECO:0000313" key="6">
    <source>
        <dbReference type="EMBL" id="OHA50371.1"/>
    </source>
</evidence>
<dbReference type="GO" id="GO:0006412">
    <property type="term" value="P:translation"/>
    <property type="evidence" value="ECO:0007669"/>
    <property type="project" value="UniProtKB-UniRule"/>
</dbReference>
<dbReference type="Gene3D" id="6.10.250.290">
    <property type="match status" value="1"/>
</dbReference>
<dbReference type="Proteomes" id="UP000176951">
    <property type="component" value="Unassembled WGS sequence"/>
</dbReference>
<evidence type="ECO:0000256" key="3">
    <source>
        <dbReference type="ARBA" id="ARBA00023274"/>
    </source>
</evidence>
<dbReference type="EMBL" id="MHSW01000038">
    <property type="protein sequence ID" value="OHA50371.1"/>
    <property type="molecule type" value="Genomic_DNA"/>
</dbReference>
<gene>
    <name evidence="5" type="primary">rplJ</name>
    <name evidence="6" type="ORF">A3A97_03405</name>
</gene>
<dbReference type="CDD" id="cd05797">
    <property type="entry name" value="Ribosomal_L10"/>
    <property type="match status" value="1"/>
</dbReference>
<dbReference type="HAMAP" id="MF_00362">
    <property type="entry name" value="Ribosomal_uL10"/>
    <property type="match status" value="1"/>
</dbReference>
<comment type="caution">
    <text evidence="6">The sequence shown here is derived from an EMBL/GenBank/DDBJ whole genome shotgun (WGS) entry which is preliminary data.</text>
</comment>
<dbReference type="Pfam" id="PF00466">
    <property type="entry name" value="Ribosomal_L10"/>
    <property type="match status" value="1"/>
</dbReference>
<dbReference type="GO" id="GO:1990904">
    <property type="term" value="C:ribonucleoprotein complex"/>
    <property type="evidence" value="ECO:0007669"/>
    <property type="project" value="UniProtKB-KW"/>
</dbReference>
<keyword evidence="2 5" id="KW-0689">Ribosomal protein</keyword>